<feature type="transmembrane region" description="Helical" evidence="1">
    <location>
        <begin position="32"/>
        <end position="48"/>
    </location>
</feature>
<keyword evidence="1" id="KW-1133">Transmembrane helix</keyword>
<keyword evidence="1" id="KW-0472">Membrane</keyword>
<accession>A0ABV7CUT8</accession>
<sequence>MKKRGTLFAYILIGFGLFFLFREWQLPVFTDFYSWITLLIIVGLAMVIHSYTSKAYDNLFPGTLLLGIGIHLHGMRHYGWWIDHWGVYLLLIGIALLIKSTKMKDGWFIGAMLTVFSLSLIFSVPFPEWLSWLYPAMDYLERLWPVILILLGIYLLKRKK</sequence>
<keyword evidence="1" id="KW-0812">Transmembrane</keyword>
<evidence type="ECO:0000313" key="3">
    <source>
        <dbReference type="Proteomes" id="UP001595279"/>
    </source>
</evidence>
<dbReference type="RefSeq" id="WP_390270650.1">
    <property type="nucleotide sequence ID" value="NZ_JBHRSA010000031.1"/>
</dbReference>
<name>A0ABV7CUT8_9BACI</name>
<reference evidence="3" key="1">
    <citation type="journal article" date="2019" name="Int. J. Syst. Evol. Microbiol.">
        <title>The Global Catalogue of Microorganisms (GCM) 10K type strain sequencing project: providing services to taxonomists for standard genome sequencing and annotation.</title>
        <authorList>
            <consortium name="The Broad Institute Genomics Platform"/>
            <consortium name="The Broad Institute Genome Sequencing Center for Infectious Disease"/>
            <person name="Wu L."/>
            <person name="Ma J."/>
        </authorList>
    </citation>
    <scope>NUCLEOTIDE SEQUENCE [LARGE SCALE GENOMIC DNA]</scope>
    <source>
        <strain evidence="3">KCTC 13128</strain>
    </source>
</reference>
<feature type="transmembrane region" description="Helical" evidence="1">
    <location>
        <begin position="55"/>
        <end position="72"/>
    </location>
</feature>
<protein>
    <recommendedName>
        <fullName evidence="4">DUF5668 domain-containing protein</fullName>
    </recommendedName>
</protein>
<organism evidence="2 3">
    <name type="scientific">Virgibacillus xinjiangensis</name>
    <dbReference type="NCBI Taxonomy" id="393090"/>
    <lineage>
        <taxon>Bacteria</taxon>
        <taxon>Bacillati</taxon>
        <taxon>Bacillota</taxon>
        <taxon>Bacilli</taxon>
        <taxon>Bacillales</taxon>
        <taxon>Bacillaceae</taxon>
        <taxon>Virgibacillus</taxon>
    </lineage>
</organism>
<proteinExistence type="predicted"/>
<feature type="transmembrane region" description="Helical" evidence="1">
    <location>
        <begin position="78"/>
        <end position="98"/>
    </location>
</feature>
<keyword evidence="3" id="KW-1185">Reference proteome</keyword>
<gene>
    <name evidence="2" type="ORF">ACFOGI_07195</name>
</gene>
<feature type="transmembrane region" description="Helical" evidence="1">
    <location>
        <begin position="139"/>
        <end position="156"/>
    </location>
</feature>
<feature type="transmembrane region" description="Helical" evidence="1">
    <location>
        <begin position="7"/>
        <end position="26"/>
    </location>
</feature>
<dbReference type="Proteomes" id="UP001595279">
    <property type="component" value="Unassembled WGS sequence"/>
</dbReference>
<evidence type="ECO:0000313" key="2">
    <source>
        <dbReference type="EMBL" id="MFC3040035.1"/>
    </source>
</evidence>
<dbReference type="EMBL" id="JBHRSA010000031">
    <property type="protein sequence ID" value="MFC3040035.1"/>
    <property type="molecule type" value="Genomic_DNA"/>
</dbReference>
<evidence type="ECO:0008006" key="4">
    <source>
        <dbReference type="Google" id="ProtNLM"/>
    </source>
</evidence>
<feature type="transmembrane region" description="Helical" evidence="1">
    <location>
        <begin position="107"/>
        <end position="127"/>
    </location>
</feature>
<comment type="caution">
    <text evidence="2">The sequence shown here is derived from an EMBL/GenBank/DDBJ whole genome shotgun (WGS) entry which is preliminary data.</text>
</comment>
<evidence type="ECO:0000256" key="1">
    <source>
        <dbReference type="SAM" id="Phobius"/>
    </source>
</evidence>